<evidence type="ECO:0000313" key="2">
    <source>
        <dbReference type="EMBL" id="TMI70148.1"/>
    </source>
</evidence>
<name>A0A537IFU7_9BACT</name>
<dbReference type="Pfam" id="PF16976">
    <property type="entry name" value="RcpC"/>
    <property type="match status" value="1"/>
</dbReference>
<evidence type="ECO:0000259" key="1">
    <source>
        <dbReference type="SMART" id="SM00858"/>
    </source>
</evidence>
<dbReference type="CDD" id="cd11614">
    <property type="entry name" value="SAF_CpaB_FlgA_like"/>
    <property type="match status" value="1"/>
</dbReference>
<dbReference type="Pfam" id="PF08666">
    <property type="entry name" value="SAF"/>
    <property type="match status" value="1"/>
</dbReference>
<gene>
    <name evidence="2" type="primary">cpaB</name>
    <name evidence="2" type="ORF">E6H05_14125</name>
</gene>
<comment type="caution">
    <text evidence="2">The sequence shown here is derived from an EMBL/GenBank/DDBJ whole genome shotgun (WGS) entry which is preliminary data.</text>
</comment>
<dbReference type="InterPro" id="IPR031571">
    <property type="entry name" value="RcpC_dom"/>
</dbReference>
<evidence type="ECO:0000313" key="3">
    <source>
        <dbReference type="Proteomes" id="UP000318834"/>
    </source>
</evidence>
<dbReference type="SMART" id="SM00858">
    <property type="entry name" value="SAF"/>
    <property type="match status" value="1"/>
</dbReference>
<dbReference type="EMBL" id="VBAP01000165">
    <property type="protein sequence ID" value="TMI70148.1"/>
    <property type="molecule type" value="Genomic_DNA"/>
</dbReference>
<accession>A0A537IFU7</accession>
<dbReference type="InterPro" id="IPR017592">
    <property type="entry name" value="Pilus_assmbl_Flp-typ_CpaB"/>
</dbReference>
<protein>
    <submittedName>
        <fullName evidence="2">Flp pilus assembly protein CpaB</fullName>
    </submittedName>
</protein>
<dbReference type="Gene3D" id="3.90.1210.10">
    <property type="entry name" value="Antifreeze-like/N-acetylneuraminic acid synthase C-terminal domain"/>
    <property type="match status" value="1"/>
</dbReference>
<sequence length="230" mass="23919">MNDLRARALLGLGVTGALVTGLLLYGTVTATAEQREAHERQDVVVARVAIAANAPITQEALERRSYPVELVPSGALSDPAALVGQRLAVAVPQGTAVLRTFVSGAAGQPAAAVIAAPGQLVVSFPTADPLTAAGLVQVGDRVDVLATISGADGRVTQKTIQNLEVLAVTGRDQSRALVFSVEHQTALVLKYLRDSGAVIDIALRARADTAPVRTQAVDILYLTQSFGIKR</sequence>
<dbReference type="AlphaFoldDB" id="A0A537IFU7"/>
<reference evidence="2 3" key="1">
    <citation type="journal article" date="2019" name="Nat. Microbiol.">
        <title>Mediterranean grassland soil C-N compound turnover is dependent on rainfall and depth, and is mediated by genomically divergent microorganisms.</title>
        <authorList>
            <person name="Diamond S."/>
            <person name="Andeer P.F."/>
            <person name="Li Z."/>
            <person name="Crits-Christoph A."/>
            <person name="Burstein D."/>
            <person name="Anantharaman K."/>
            <person name="Lane K.R."/>
            <person name="Thomas B.C."/>
            <person name="Pan C."/>
            <person name="Northen T.R."/>
            <person name="Banfield J.F."/>
        </authorList>
    </citation>
    <scope>NUCLEOTIDE SEQUENCE [LARGE SCALE GENOMIC DNA]</scope>
    <source>
        <strain evidence="2">NP_8</strain>
    </source>
</reference>
<dbReference type="NCBIfam" id="TIGR03177">
    <property type="entry name" value="pilus_cpaB"/>
    <property type="match status" value="1"/>
</dbReference>
<dbReference type="InterPro" id="IPR013974">
    <property type="entry name" value="SAF"/>
</dbReference>
<proteinExistence type="predicted"/>
<feature type="domain" description="SAF" evidence="1">
    <location>
        <begin position="41"/>
        <end position="103"/>
    </location>
</feature>
<dbReference type="Proteomes" id="UP000318834">
    <property type="component" value="Unassembled WGS sequence"/>
</dbReference>
<organism evidence="2 3">
    <name type="scientific">Candidatus Segetimicrobium genomatis</name>
    <dbReference type="NCBI Taxonomy" id="2569760"/>
    <lineage>
        <taxon>Bacteria</taxon>
        <taxon>Bacillati</taxon>
        <taxon>Candidatus Sysuimicrobiota</taxon>
        <taxon>Candidatus Sysuimicrobiia</taxon>
        <taxon>Candidatus Sysuimicrobiales</taxon>
        <taxon>Candidatus Segetimicrobiaceae</taxon>
        <taxon>Candidatus Segetimicrobium</taxon>
    </lineage>
</organism>